<reference evidence="2" key="2">
    <citation type="submission" date="2025-08" db="UniProtKB">
        <authorList>
            <consortium name="Ensembl"/>
        </authorList>
    </citation>
    <scope>IDENTIFICATION</scope>
</reference>
<dbReference type="Ensembl" id="ENSGACT00000076799.1">
    <property type="protein sequence ID" value="ENSGACP00000053486.1"/>
    <property type="gene ID" value="ENSGACG00000036694.1"/>
</dbReference>
<proteinExistence type="predicted"/>
<accession>A0AAQ4QQC8</accession>
<dbReference type="GeneTree" id="ENSGT00940000163737"/>
<reference evidence="2 3" key="1">
    <citation type="journal article" date="2021" name="G3 (Bethesda)">
        <title>Improved contiguity of the threespine stickleback genome using long-read sequencing.</title>
        <authorList>
            <person name="Nath S."/>
            <person name="Shaw D.E."/>
            <person name="White M.A."/>
        </authorList>
    </citation>
    <scope>NUCLEOTIDE SEQUENCE [LARGE SCALE GENOMIC DNA]</scope>
    <source>
        <strain evidence="2 3">Lake Benthic</strain>
    </source>
</reference>
<dbReference type="InterPro" id="IPR043502">
    <property type="entry name" value="DNA/RNA_pol_sf"/>
</dbReference>
<sequence length="381" mass="43424">MPMSCRRAVITLMPKKGNLQDIGNWHPVSLLCVDYKLLSRVFASRLRETMEQVIHRDKTYCVPGRSMVDNVYLIRDVLEVSSSLGINTGLISLDQEKAFDCVEHSFLWKVMGKFGFSAGFIAKIKVLYSEVESVLKINGSLCAPFRVFRGVRQGCALSGMLYALSLEPLLSRIRSSLEGLVLPGFSRNMILSAYADDVVFIKDQRDADLLNSVVEDFSKASAARVNWRKSEAFAAGKWRDGLPVLPQSLVWRKDGFKYLGIYLGQRDIVQKNWEGVTEKIEGKLAKWKWLFPQMSFKGRVLVLNNLIASHLWHRLTCLDPPSAFVAHIQRKMVDFFWEGLHWVPQGMLFLAREEGGQVLVHLASRTATFRLQFLKKYHSEM</sequence>
<organism evidence="2 3">
    <name type="scientific">Gasterosteus aculeatus aculeatus</name>
    <name type="common">three-spined stickleback</name>
    <dbReference type="NCBI Taxonomy" id="481459"/>
    <lineage>
        <taxon>Eukaryota</taxon>
        <taxon>Metazoa</taxon>
        <taxon>Chordata</taxon>
        <taxon>Craniata</taxon>
        <taxon>Vertebrata</taxon>
        <taxon>Euteleostomi</taxon>
        <taxon>Actinopterygii</taxon>
        <taxon>Neopterygii</taxon>
        <taxon>Teleostei</taxon>
        <taxon>Neoteleostei</taxon>
        <taxon>Acanthomorphata</taxon>
        <taxon>Eupercaria</taxon>
        <taxon>Perciformes</taxon>
        <taxon>Cottioidei</taxon>
        <taxon>Gasterosteales</taxon>
        <taxon>Gasterosteidae</taxon>
        <taxon>Gasterosteus</taxon>
    </lineage>
</organism>
<evidence type="ECO:0000313" key="3">
    <source>
        <dbReference type="Proteomes" id="UP000007635"/>
    </source>
</evidence>
<evidence type="ECO:0000259" key="1">
    <source>
        <dbReference type="PROSITE" id="PS50878"/>
    </source>
</evidence>
<dbReference type="Pfam" id="PF00078">
    <property type="entry name" value="RVT_1"/>
    <property type="match status" value="1"/>
</dbReference>
<feature type="domain" description="Reverse transcriptase" evidence="1">
    <location>
        <begin position="1"/>
        <end position="263"/>
    </location>
</feature>
<dbReference type="InterPro" id="IPR000477">
    <property type="entry name" value="RT_dom"/>
</dbReference>
<dbReference type="CDD" id="cd01650">
    <property type="entry name" value="RT_nLTR_like"/>
    <property type="match status" value="1"/>
</dbReference>
<dbReference type="SUPFAM" id="SSF56672">
    <property type="entry name" value="DNA/RNA polymerases"/>
    <property type="match status" value="1"/>
</dbReference>
<dbReference type="PANTHER" id="PTHR19446">
    <property type="entry name" value="REVERSE TRANSCRIPTASES"/>
    <property type="match status" value="1"/>
</dbReference>
<keyword evidence="3" id="KW-1185">Reference proteome</keyword>
<dbReference type="PROSITE" id="PS50878">
    <property type="entry name" value="RT_POL"/>
    <property type="match status" value="1"/>
</dbReference>
<dbReference type="Proteomes" id="UP000007635">
    <property type="component" value="Unassembled WGS sequence"/>
</dbReference>
<evidence type="ECO:0000313" key="2">
    <source>
        <dbReference type="Ensembl" id="ENSGACP00000053486.1"/>
    </source>
</evidence>
<name>A0AAQ4QQC8_GASAC</name>
<dbReference type="AlphaFoldDB" id="A0AAQ4QQC8"/>
<protein>
    <recommendedName>
        <fullName evidence="1">Reverse transcriptase domain-containing protein</fullName>
    </recommendedName>
</protein>
<reference evidence="2" key="3">
    <citation type="submission" date="2025-09" db="UniProtKB">
        <authorList>
            <consortium name="Ensembl"/>
        </authorList>
    </citation>
    <scope>IDENTIFICATION</scope>
</reference>